<dbReference type="InterPro" id="IPR005273">
    <property type="entry name" value="Ura-DNA_glyco_family4"/>
</dbReference>
<evidence type="ECO:0000256" key="10">
    <source>
        <dbReference type="SAM" id="MobiDB-lite"/>
    </source>
</evidence>
<protein>
    <recommendedName>
        <fullName evidence="2">Type-4 uracil-DNA glycosylase</fullName>
    </recommendedName>
</protein>
<dbReference type="EMBL" id="BMES01000002">
    <property type="protein sequence ID" value="GGH30727.1"/>
    <property type="molecule type" value="Genomic_DNA"/>
</dbReference>
<comment type="caution">
    <text evidence="12">The sequence shown here is derived from an EMBL/GenBank/DDBJ whole genome shotgun (WGS) entry which is preliminary data.</text>
</comment>
<evidence type="ECO:0000259" key="11">
    <source>
        <dbReference type="SMART" id="SM00986"/>
    </source>
</evidence>
<evidence type="ECO:0000313" key="12">
    <source>
        <dbReference type="EMBL" id="GGH30727.1"/>
    </source>
</evidence>
<evidence type="ECO:0000256" key="2">
    <source>
        <dbReference type="ARBA" id="ARBA00019403"/>
    </source>
</evidence>
<gene>
    <name evidence="12" type="ORF">GCM10007036_41520</name>
</gene>
<feature type="region of interest" description="Disordered" evidence="10">
    <location>
        <begin position="1"/>
        <end position="57"/>
    </location>
</feature>
<dbReference type="Gene3D" id="3.40.470.10">
    <property type="entry name" value="Uracil-DNA glycosylase-like domain"/>
    <property type="match status" value="1"/>
</dbReference>
<dbReference type="SUPFAM" id="SSF52141">
    <property type="entry name" value="Uracil-DNA glycosylase-like"/>
    <property type="match status" value="1"/>
</dbReference>
<keyword evidence="6" id="KW-0378">Hydrolase</keyword>
<keyword evidence="3" id="KW-0004">4Fe-4S</keyword>
<dbReference type="CDD" id="cd10030">
    <property type="entry name" value="UDG-F4_TTUDGA_SPO1dp_like"/>
    <property type="match status" value="1"/>
</dbReference>
<dbReference type="GO" id="GO:0097506">
    <property type="term" value="F:deaminated base DNA N-glycosylase activity"/>
    <property type="evidence" value="ECO:0007669"/>
    <property type="project" value="UniProtKB-ARBA"/>
</dbReference>
<evidence type="ECO:0000256" key="8">
    <source>
        <dbReference type="ARBA" id="ARBA00023014"/>
    </source>
</evidence>
<comment type="similarity">
    <text evidence="1">Belongs to the uracil-DNA glycosylase (UDG) superfamily. Type 4 (UDGa) family.</text>
</comment>
<dbReference type="Pfam" id="PF13566">
    <property type="entry name" value="DUF4130"/>
    <property type="match status" value="1"/>
</dbReference>
<accession>A0A917IB01</accession>
<dbReference type="Pfam" id="PF03167">
    <property type="entry name" value="UDG"/>
    <property type="match status" value="1"/>
</dbReference>
<evidence type="ECO:0000256" key="1">
    <source>
        <dbReference type="ARBA" id="ARBA00006521"/>
    </source>
</evidence>
<dbReference type="InterPro" id="IPR023875">
    <property type="entry name" value="DNA_repair_put"/>
</dbReference>
<keyword evidence="4" id="KW-0479">Metal-binding</keyword>
<evidence type="ECO:0000256" key="3">
    <source>
        <dbReference type="ARBA" id="ARBA00022485"/>
    </source>
</evidence>
<dbReference type="PANTHER" id="PTHR33693:SF9">
    <property type="entry name" value="TYPE-4 URACIL-DNA GLYCOSYLASE"/>
    <property type="match status" value="1"/>
</dbReference>
<name>A0A917IB01_9HYPH</name>
<evidence type="ECO:0000256" key="4">
    <source>
        <dbReference type="ARBA" id="ARBA00022723"/>
    </source>
</evidence>
<dbReference type="InterPro" id="IPR036895">
    <property type="entry name" value="Uracil-DNA_glycosylase-like_sf"/>
</dbReference>
<keyword evidence="9" id="KW-0234">DNA repair</keyword>
<dbReference type="InterPro" id="IPR051536">
    <property type="entry name" value="UDG_Type-4/5"/>
</dbReference>
<keyword evidence="7" id="KW-0408">Iron</keyword>
<feature type="domain" description="Uracil-DNA glycosylase-like" evidence="11">
    <location>
        <begin position="368"/>
        <end position="524"/>
    </location>
</feature>
<evidence type="ECO:0000256" key="5">
    <source>
        <dbReference type="ARBA" id="ARBA00022763"/>
    </source>
</evidence>
<keyword evidence="13" id="KW-1185">Reference proteome</keyword>
<keyword evidence="5" id="KW-0227">DNA damage</keyword>
<reference evidence="12" key="2">
    <citation type="submission" date="2020-09" db="EMBL/GenBank/DDBJ databases">
        <authorList>
            <person name="Sun Q."/>
            <person name="Zhou Y."/>
        </authorList>
    </citation>
    <scope>NUCLEOTIDE SEQUENCE</scope>
    <source>
        <strain evidence="12">CGMCC 1.12214</strain>
    </source>
</reference>
<evidence type="ECO:0000256" key="7">
    <source>
        <dbReference type="ARBA" id="ARBA00023004"/>
    </source>
</evidence>
<dbReference type="NCBIfam" id="TIGR03914">
    <property type="entry name" value="UDG_fam_dom"/>
    <property type="match status" value="1"/>
</dbReference>
<dbReference type="Proteomes" id="UP000603912">
    <property type="component" value="Unassembled WGS sequence"/>
</dbReference>
<evidence type="ECO:0000256" key="9">
    <source>
        <dbReference type="ARBA" id="ARBA00023204"/>
    </source>
</evidence>
<evidence type="ECO:0000313" key="13">
    <source>
        <dbReference type="Proteomes" id="UP000603912"/>
    </source>
</evidence>
<dbReference type="SMART" id="SM00987">
    <property type="entry name" value="UreE_C"/>
    <property type="match status" value="1"/>
</dbReference>
<dbReference type="GO" id="GO:0006281">
    <property type="term" value="P:DNA repair"/>
    <property type="evidence" value="ECO:0007669"/>
    <property type="project" value="UniProtKB-KW"/>
</dbReference>
<keyword evidence="8" id="KW-0411">Iron-sulfur</keyword>
<organism evidence="12 13">
    <name type="scientific">Alsobacter metallidurans</name>
    <dbReference type="NCBI Taxonomy" id="340221"/>
    <lineage>
        <taxon>Bacteria</taxon>
        <taxon>Pseudomonadati</taxon>
        <taxon>Pseudomonadota</taxon>
        <taxon>Alphaproteobacteria</taxon>
        <taxon>Hyphomicrobiales</taxon>
        <taxon>Alsobacteraceae</taxon>
        <taxon>Alsobacter</taxon>
    </lineage>
</organism>
<dbReference type="NCBIfam" id="TIGR03915">
    <property type="entry name" value="SAM_7_link_chp"/>
    <property type="match status" value="1"/>
</dbReference>
<dbReference type="GO" id="GO:0046872">
    <property type="term" value="F:metal ion binding"/>
    <property type="evidence" value="ECO:0007669"/>
    <property type="project" value="UniProtKB-KW"/>
</dbReference>
<dbReference type="GO" id="GO:0051539">
    <property type="term" value="F:4 iron, 4 sulfur cluster binding"/>
    <property type="evidence" value="ECO:0007669"/>
    <property type="project" value="UniProtKB-KW"/>
</dbReference>
<evidence type="ECO:0000256" key="6">
    <source>
        <dbReference type="ARBA" id="ARBA00022801"/>
    </source>
</evidence>
<proteinExistence type="inferred from homology"/>
<dbReference type="AlphaFoldDB" id="A0A917IB01"/>
<dbReference type="InterPro" id="IPR005122">
    <property type="entry name" value="Uracil-DNA_glycosylase-like"/>
</dbReference>
<feature type="compositionally biased region" description="Basic residues" evidence="10">
    <location>
        <begin position="33"/>
        <end position="44"/>
    </location>
</feature>
<sequence>MAGLVPAIHAGAQRVDARDEPGHDGGGAETNRRAPRRVQAHSYRKALSPPAMPHPNPDIHRVQLAGDTDFAGFRDAARLHLRAGIPPGRVVWDTAEPGGDLFGDAPAPPLPQGEQRAPPRVSRAFLDTAQSVALHREPGRFRLIYQLLWRLCDEPRLMSVASDQDVMRFHDLAKAVRRDIHKMHAFLRFRDIYSPDGEAFVAWYEPDNHIVEAASPFFVKRFASLRWTILTPERSAHWTGDELLFGPGANRRQSPQGDPLEELWRSYYANIFNPARLNTDAMRAEMPKRFWKNLPEAALIPDLVAGAAARTAAMIEAAPTFPVHRRGAELPEPADAAAADAQGLPAIAAAAKACRACPLWEQATQTVPGEGPETARLMVVGEQPGDLEDIAGRPFVGPAGRIFDQALAQAGVGREGAYVTNAVKHFKFEPRGKRRIHKRPAAGEIHACLPWLEREVATVDPEVIVMLGASAAQAVLGRAVAVTRERGQPFRLPDGRWGVIATHPSYILRLQTEPEKDAAFAALVSDLKTAADLIGPSPGSPA</sequence>
<dbReference type="NCBIfam" id="TIGR00758">
    <property type="entry name" value="UDG_fam4"/>
    <property type="match status" value="1"/>
</dbReference>
<dbReference type="InterPro" id="IPR025404">
    <property type="entry name" value="DUF4130"/>
</dbReference>
<reference evidence="12" key="1">
    <citation type="journal article" date="2014" name="Int. J. Syst. Evol. Microbiol.">
        <title>Complete genome sequence of Corynebacterium casei LMG S-19264T (=DSM 44701T), isolated from a smear-ripened cheese.</title>
        <authorList>
            <consortium name="US DOE Joint Genome Institute (JGI-PGF)"/>
            <person name="Walter F."/>
            <person name="Albersmeier A."/>
            <person name="Kalinowski J."/>
            <person name="Ruckert C."/>
        </authorList>
    </citation>
    <scope>NUCLEOTIDE SEQUENCE</scope>
    <source>
        <strain evidence="12">CGMCC 1.12214</strain>
    </source>
</reference>
<dbReference type="SMART" id="SM00986">
    <property type="entry name" value="UDG"/>
    <property type="match status" value="1"/>
</dbReference>
<dbReference type="PANTHER" id="PTHR33693">
    <property type="entry name" value="TYPE-5 URACIL-DNA GLYCOSYLASE"/>
    <property type="match status" value="1"/>
</dbReference>